<keyword evidence="4" id="KW-1185">Reference proteome</keyword>
<evidence type="ECO:0000313" key="4">
    <source>
        <dbReference type="Proteomes" id="UP001209229"/>
    </source>
</evidence>
<evidence type="ECO:0000256" key="1">
    <source>
        <dbReference type="SAM" id="Phobius"/>
    </source>
</evidence>
<dbReference type="InterPro" id="IPR002372">
    <property type="entry name" value="PQQ_rpt_dom"/>
</dbReference>
<keyword evidence="1" id="KW-0812">Transmembrane</keyword>
<dbReference type="Pfam" id="PF13360">
    <property type="entry name" value="PQQ_2"/>
    <property type="match status" value="1"/>
</dbReference>
<accession>A0AAE3SDQ0</accession>
<dbReference type="InterPro" id="IPR015943">
    <property type="entry name" value="WD40/YVTN_repeat-like_dom_sf"/>
</dbReference>
<gene>
    <name evidence="3" type="ORF">OM075_02250</name>
</gene>
<dbReference type="PANTHER" id="PTHR34512">
    <property type="entry name" value="CELL SURFACE PROTEIN"/>
    <property type="match status" value="1"/>
</dbReference>
<dbReference type="InterPro" id="IPR011047">
    <property type="entry name" value="Quinoprotein_ADH-like_sf"/>
</dbReference>
<dbReference type="EMBL" id="JAPDPJ010000002">
    <property type="protein sequence ID" value="MCW3785266.1"/>
    <property type="molecule type" value="Genomic_DNA"/>
</dbReference>
<dbReference type="AlphaFoldDB" id="A0AAE3SDQ0"/>
<protein>
    <submittedName>
        <fullName evidence="3">PQQ-like beta-propeller repeat protein</fullName>
    </submittedName>
</protein>
<dbReference type="Gene3D" id="2.130.10.10">
    <property type="entry name" value="YVTN repeat-like/Quinoprotein amine dehydrogenase"/>
    <property type="match status" value="1"/>
</dbReference>
<keyword evidence="1" id="KW-1133">Transmembrane helix</keyword>
<reference evidence="3" key="1">
    <citation type="submission" date="2022-10" db="EMBL/GenBank/DDBJ databases">
        <authorList>
            <person name="Yu W.X."/>
        </authorList>
    </citation>
    <scope>NUCLEOTIDE SEQUENCE</scope>
    <source>
        <strain evidence="3">AAT</strain>
    </source>
</reference>
<dbReference type="PANTHER" id="PTHR34512:SF30">
    <property type="entry name" value="OUTER MEMBRANE PROTEIN ASSEMBLY FACTOR BAMB"/>
    <property type="match status" value="1"/>
</dbReference>
<evidence type="ECO:0000313" key="3">
    <source>
        <dbReference type="EMBL" id="MCW3785266.1"/>
    </source>
</evidence>
<keyword evidence="1" id="KW-0472">Membrane</keyword>
<dbReference type="RefSeq" id="WP_301188838.1">
    <property type="nucleotide sequence ID" value="NZ_JAPDPJ010000002.1"/>
</dbReference>
<evidence type="ECO:0000259" key="2">
    <source>
        <dbReference type="Pfam" id="PF13360"/>
    </source>
</evidence>
<sequence length="475" mass="53304">MTKEKQIIQGVTIGIILIYFLLMVGWHVMPSNENFTIQAPGADNRPENLARSANDVKIGEFFMKYEEENSALTGKWTGFRGENYDNILQTAEKINTSQDSFPELWSVETGEGHAAPVIFNGKVYFLDYDEKLSSDALRCFSLETGKELWRRWYRVPIKRNHGFSRTIPVIRNNYIITIGPEGHVMCCEPQTGDLKWTLDMQKEYESEVPFWYTGQCPTVENDVLVLAPAGKNILLTGLDCNTGEVIWSTPNNLGYKMSHSSVIPMTLKGQKTFVYTGVGGICGIAAEGKNTGKLLWETNEWQPSVVAPSPVKVADNKFFMVAGYGTGGALVEITKSGNNWIAKVTDQYKPNSGISCEQQTPIFYNNMLISVMPKDGGRLRGKLVCYAPTDLHNPLWSSGAEERFGLGPYMVINKHLFALKDDGELYVYQVLNKEMKLIKKQRVMDGIDAWGPMTYADGNLILRDAHHVKCFKIAD</sequence>
<comment type="caution">
    <text evidence="3">The sequence shown here is derived from an EMBL/GenBank/DDBJ whole genome shotgun (WGS) entry which is preliminary data.</text>
</comment>
<feature type="domain" description="Pyrrolo-quinoline quinone repeat" evidence="2">
    <location>
        <begin position="137"/>
        <end position="345"/>
    </location>
</feature>
<proteinExistence type="predicted"/>
<organism evidence="3 4">
    <name type="scientific">Plebeiibacterium sediminum</name>
    <dbReference type="NCBI Taxonomy" id="2992112"/>
    <lineage>
        <taxon>Bacteria</taxon>
        <taxon>Pseudomonadati</taxon>
        <taxon>Bacteroidota</taxon>
        <taxon>Bacteroidia</taxon>
        <taxon>Marinilabiliales</taxon>
        <taxon>Marinilabiliaceae</taxon>
        <taxon>Plebeiibacterium</taxon>
    </lineage>
</organism>
<dbReference type="SUPFAM" id="SSF50998">
    <property type="entry name" value="Quinoprotein alcohol dehydrogenase-like"/>
    <property type="match status" value="1"/>
</dbReference>
<feature type="transmembrane region" description="Helical" evidence="1">
    <location>
        <begin position="7"/>
        <end position="29"/>
    </location>
</feature>
<name>A0AAE3SDQ0_9BACT</name>
<dbReference type="Proteomes" id="UP001209229">
    <property type="component" value="Unassembled WGS sequence"/>
</dbReference>